<protein>
    <submittedName>
        <fullName evidence="2">Uncharacterized protein</fullName>
    </submittedName>
</protein>
<accession>A0ABN7PM68</accession>
<feature type="non-terminal residue" evidence="2">
    <location>
        <position position="72"/>
    </location>
</feature>
<comment type="caution">
    <text evidence="2">The sequence shown here is derived from an EMBL/GenBank/DDBJ whole genome shotgun (WGS) entry which is preliminary data.</text>
</comment>
<dbReference type="EMBL" id="CAJPIN010103755">
    <property type="protein sequence ID" value="CAG2068818.1"/>
    <property type="molecule type" value="Genomic_DNA"/>
</dbReference>
<proteinExistence type="predicted"/>
<feature type="coiled-coil region" evidence="1">
    <location>
        <begin position="4"/>
        <end position="56"/>
    </location>
</feature>
<keyword evidence="3" id="KW-1185">Reference proteome</keyword>
<dbReference type="Proteomes" id="UP001153148">
    <property type="component" value="Unassembled WGS sequence"/>
</dbReference>
<feature type="non-terminal residue" evidence="2">
    <location>
        <position position="1"/>
    </location>
</feature>
<evidence type="ECO:0000313" key="3">
    <source>
        <dbReference type="Proteomes" id="UP001153148"/>
    </source>
</evidence>
<evidence type="ECO:0000256" key="1">
    <source>
        <dbReference type="SAM" id="Coils"/>
    </source>
</evidence>
<sequence length="72" mass="8375">AQHRDDIQQKLSAAEDQVHKHSAALRNLQAVLEQFQKDKERELMSATDNLKQQLQASHNKQYELYSEITSLK</sequence>
<name>A0ABN7PM68_TIMPD</name>
<evidence type="ECO:0000313" key="2">
    <source>
        <dbReference type="EMBL" id="CAG2068818.1"/>
    </source>
</evidence>
<organism evidence="2 3">
    <name type="scientific">Timema podura</name>
    <name type="common">Walking stick</name>
    <dbReference type="NCBI Taxonomy" id="61482"/>
    <lineage>
        <taxon>Eukaryota</taxon>
        <taxon>Metazoa</taxon>
        <taxon>Ecdysozoa</taxon>
        <taxon>Arthropoda</taxon>
        <taxon>Hexapoda</taxon>
        <taxon>Insecta</taxon>
        <taxon>Pterygota</taxon>
        <taxon>Neoptera</taxon>
        <taxon>Polyneoptera</taxon>
        <taxon>Phasmatodea</taxon>
        <taxon>Timematodea</taxon>
        <taxon>Timematoidea</taxon>
        <taxon>Timematidae</taxon>
        <taxon>Timema</taxon>
    </lineage>
</organism>
<reference evidence="2" key="1">
    <citation type="submission" date="2021-03" db="EMBL/GenBank/DDBJ databases">
        <authorList>
            <person name="Tran Van P."/>
        </authorList>
    </citation>
    <scope>NUCLEOTIDE SEQUENCE</scope>
</reference>
<gene>
    <name evidence="2" type="ORF">TPAB3V08_LOCUS15761</name>
</gene>
<keyword evidence="1" id="KW-0175">Coiled coil</keyword>